<reference evidence="3" key="1">
    <citation type="submission" date="2019-08" db="EMBL/GenBank/DDBJ databases">
        <authorList>
            <person name="Kucharzyk K."/>
            <person name="Murdoch R.W."/>
            <person name="Higgins S."/>
            <person name="Loffler F."/>
        </authorList>
    </citation>
    <scope>NUCLEOTIDE SEQUENCE</scope>
</reference>
<evidence type="ECO:0000313" key="3">
    <source>
        <dbReference type="EMBL" id="MPM76837.1"/>
    </source>
</evidence>
<dbReference type="InterPro" id="IPR029044">
    <property type="entry name" value="Nucleotide-diphossugar_trans"/>
</dbReference>
<dbReference type="Pfam" id="PF24894">
    <property type="entry name" value="Hexapep_GlmU"/>
    <property type="match status" value="1"/>
</dbReference>
<dbReference type="EC" id="2.7.7.27" evidence="3"/>
<organism evidence="3">
    <name type="scientific">bioreactor metagenome</name>
    <dbReference type="NCBI Taxonomy" id="1076179"/>
    <lineage>
        <taxon>unclassified sequences</taxon>
        <taxon>metagenomes</taxon>
        <taxon>ecological metagenomes</taxon>
    </lineage>
</organism>
<dbReference type="PANTHER" id="PTHR43523:SF6">
    <property type="entry name" value="GLYCOGEN BIOSYNTHESIS PROTEIN GLGD"/>
    <property type="match status" value="1"/>
</dbReference>
<comment type="similarity">
    <text evidence="1">Belongs to the bacterial/plant glucose-1-phosphate adenylyltransferase family.</text>
</comment>
<name>A0A645CIQ5_9ZZZZ</name>
<dbReference type="Gene3D" id="3.90.550.10">
    <property type="entry name" value="Spore Coat Polysaccharide Biosynthesis Protein SpsA, Chain A"/>
    <property type="match status" value="1"/>
</dbReference>
<gene>
    <name evidence="3" type="primary">glgC_22</name>
    <name evidence="3" type="ORF">SDC9_123836</name>
</gene>
<dbReference type="InterPro" id="IPR011831">
    <property type="entry name" value="ADP-Glc_PPase"/>
</dbReference>
<dbReference type="GO" id="GO:0005978">
    <property type="term" value="P:glycogen biosynthetic process"/>
    <property type="evidence" value="ECO:0007669"/>
    <property type="project" value="InterPro"/>
</dbReference>
<dbReference type="AlphaFoldDB" id="A0A645CIQ5"/>
<evidence type="ECO:0000259" key="2">
    <source>
        <dbReference type="Pfam" id="PF24894"/>
    </source>
</evidence>
<sequence>MTLLFSKDRAARRHGSGRYLDIDENGIVRQLECDPALPHYENTYLSCFLVRRELLIDLVDRAVSGGMHHFTRDLLTQMLREKRYRVVGYECPGRVWVIDSIASYFEANMDFLCAENRALIFNRERPVWTKLRDEMPALYAEGAKVSNSLIADGCVIEGQVENSILFRGVMIRPGAVVKNCVVMQDSVIQRHAQIENVILDKQVNVQENSRLISSPSYPLVVPKDMSI</sequence>
<dbReference type="SUPFAM" id="SSF53448">
    <property type="entry name" value="Nucleotide-diphospho-sugar transferases"/>
    <property type="match status" value="1"/>
</dbReference>
<protein>
    <submittedName>
        <fullName evidence="3">Glucose-1-phosphate adenylyltransferase</fullName>
        <ecNumber evidence="3">2.7.7.27</ecNumber>
    </submittedName>
</protein>
<dbReference type="InterPro" id="IPR056818">
    <property type="entry name" value="GlmU/GlgC-like_hexapep"/>
</dbReference>
<dbReference type="CDD" id="cd04651">
    <property type="entry name" value="LbH_G1P_AT_C"/>
    <property type="match status" value="1"/>
</dbReference>
<keyword evidence="3" id="KW-0808">Transferase</keyword>
<proteinExistence type="inferred from homology"/>
<dbReference type="PANTHER" id="PTHR43523">
    <property type="entry name" value="GLUCOSE-1-PHOSPHATE ADENYLYLTRANSFERASE-RELATED"/>
    <property type="match status" value="1"/>
</dbReference>
<dbReference type="Gene3D" id="2.160.10.10">
    <property type="entry name" value="Hexapeptide repeat proteins"/>
    <property type="match status" value="1"/>
</dbReference>
<accession>A0A645CIQ5</accession>
<evidence type="ECO:0000256" key="1">
    <source>
        <dbReference type="ARBA" id="ARBA00010443"/>
    </source>
</evidence>
<feature type="domain" description="Glucose-1-phosphate adenylyltransferase/Bifunctional protein GlmU-like C-terminal hexapeptide" evidence="2">
    <location>
        <begin position="143"/>
        <end position="209"/>
    </location>
</feature>
<dbReference type="GO" id="GO:0008878">
    <property type="term" value="F:glucose-1-phosphate adenylyltransferase activity"/>
    <property type="evidence" value="ECO:0007669"/>
    <property type="project" value="UniProtKB-EC"/>
</dbReference>
<keyword evidence="3" id="KW-0548">Nucleotidyltransferase</keyword>
<dbReference type="EMBL" id="VSSQ01027536">
    <property type="protein sequence ID" value="MPM76837.1"/>
    <property type="molecule type" value="Genomic_DNA"/>
</dbReference>
<comment type="caution">
    <text evidence="3">The sequence shown here is derived from an EMBL/GenBank/DDBJ whole genome shotgun (WGS) entry which is preliminary data.</text>
</comment>